<proteinExistence type="predicted"/>
<reference evidence="2 3" key="1">
    <citation type="submission" date="2016-09" db="EMBL/GenBank/DDBJ databases">
        <authorList>
            <person name="Capua I."/>
            <person name="De Benedictis P."/>
            <person name="Joannis T."/>
            <person name="Lombin L.H."/>
            <person name="Cattoli G."/>
        </authorList>
    </citation>
    <scope>NUCLEOTIDE SEQUENCE [LARGE SCALE GENOMIC DNA]</scope>
    <source>
        <strain evidence="2 3">NRS-1</strain>
    </source>
</reference>
<accession>A0A1E5UFS6</accession>
<dbReference type="PANTHER" id="PTHR43861">
    <property type="entry name" value="TRANS-ACONITATE 2-METHYLTRANSFERASE-RELATED"/>
    <property type="match status" value="1"/>
</dbReference>
<dbReference type="CDD" id="cd02440">
    <property type="entry name" value="AdoMet_MTases"/>
    <property type="match status" value="1"/>
</dbReference>
<evidence type="ECO:0000259" key="1">
    <source>
        <dbReference type="Pfam" id="PF13847"/>
    </source>
</evidence>
<dbReference type="Pfam" id="PF13847">
    <property type="entry name" value="Methyltransf_31"/>
    <property type="match status" value="1"/>
</dbReference>
<sequence length="256" mass="30304">MEENKEKEIFCLQYELKTLSEIVFKDEAERWVYGFMHKITEEEHLDRYNFVLDKVKNKRVLDIACGSGYGSFLLATKGNAEKVVGVDLDEEAIKYGEYKYPHEKIKRIVADATKFHDSELFDVIVSFETIEHVPDYNLLLENYSNLLKPDGVLFISTPITKETTKTPHNPYHVIEWSFFDFQSLINEWFMIKEVYLQNVVIQLKQWEVPSLLKKFKNRIFGDKNIYEIEGGKFELFSEQYDMRKCIRGYQMVVLSK</sequence>
<organism evidence="2 3">
    <name type="scientific">Cloacibacterium normanense</name>
    <dbReference type="NCBI Taxonomy" id="237258"/>
    <lineage>
        <taxon>Bacteria</taxon>
        <taxon>Pseudomonadati</taxon>
        <taxon>Bacteroidota</taxon>
        <taxon>Flavobacteriia</taxon>
        <taxon>Flavobacteriales</taxon>
        <taxon>Weeksellaceae</taxon>
    </lineage>
</organism>
<dbReference type="PATRIC" id="fig|237258.4.peg.1734"/>
<dbReference type="SUPFAM" id="SSF53335">
    <property type="entry name" value="S-adenosyl-L-methionine-dependent methyltransferases"/>
    <property type="match status" value="1"/>
</dbReference>
<feature type="domain" description="Methyltransferase" evidence="1">
    <location>
        <begin position="55"/>
        <end position="162"/>
    </location>
</feature>
<dbReference type="OrthoDB" id="3896938at2"/>
<protein>
    <submittedName>
        <fullName evidence="2">mRNA capping enzyme family protein</fullName>
    </submittedName>
</protein>
<dbReference type="EMBL" id="MKGI01000023">
    <property type="protein sequence ID" value="OEL11743.1"/>
    <property type="molecule type" value="Genomic_DNA"/>
</dbReference>
<dbReference type="AlphaFoldDB" id="A0A1E5UFS6"/>
<keyword evidence="3" id="KW-1185">Reference proteome</keyword>
<name>A0A1E5UFS6_9FLAO</name>
<evidence type="ECO:0000313" key="3">
    <source>
        <dbReference type="Proteomes" id="UP000095601"/>
    </source>
</evidence>
<gene>
    <name evidence="2" type="ORF">BHF72_1779</name>
</gene>
<comment type="caution">
    <text evidence="2">The sequence shown here is derived from an EMBL/GenBank/DDBJ whole genome shotgun (WGS) entry which is preliminary data.</text>
</comment>
<evidence type="ECO:0000313" key="2">
    <source>
        <dbReference type="EMBL" id="OEL11743.1"/>
    </source>
</evidence>
<dbReference type="InterPro" id="IPR025714">
    <property type="entry name" value="Methyltranfer_dom"/>
</dbReference>
<dbReference type="InterPro" id="IPR029063">
    <property type="entry name" value="SAM-dependent_MTases_sf"/>
</dbReference>
<dbReference type="Proteomes" id="UP000095601">
    <property type="component" value="Unassembled WGS sequence"/>
</dbReference>
<dbReference type="RefSeq" id="WP_069797555.1">
    <property type="nucleotide sequence ID" value="NZ_CP034157.1"/>
</dbReference>
<dbReference type="Gene3D" id="3.40.50.150">
    <property type="entry name" value="Vaccinia Virus protein VP39"/>
    <property type="match status" value="1"/>
</dbReference>
<dbReference type="STRING" id="237258.SAMN04489756_11052"/>